<proteinExistence type="predicted"/>
<name>A0A4Y2W071_ARAVE</name>
<dbReference type="Proteomes" id="UP000499080">
    <property type="component" value="Unassembled WGS sequence"/>
</dbReference>
<dbReference type="EMBL" id="BGPR01052576">
    <property type="protein sequence ID" value="GBO29407.1"/>
    <property type="molecule type" value="Genomic_DNA"/>
</dbReference>
<reference evidence="1 2" key="1">
    <citation type="journal article" date="2019" name="Sci. Rep.">
        <title>Orb-weaving spider Araneus ventricosus genome elucidates the spidroin gene catalogue.</title>
        <authorList>
            <person name="Kono N."/>
            <person name="Nakamura H."/>
            <person name="Ohtoshi R."/>
            <person name="Moran D.A.P."/>
            <person name="Shinohara A."/>
            <person name="Yoshida Y."/>
            <person name="Fujiwara M."/>
            <person name="Mori M."/>
            <person name="Tomita M."/>
            <person name="Arakawa K."/>
        </authorList>
    </citation>
    <scope>NUCLEOTIDE SEQUENCE [LARGE SCALE GENOMIC DNA]</scope>
</reference>
<evidence type="ECO:0000313" key="2">
    <source>
        <dbReference type="Proteomes" id="UP000499080"/>
    </source>
</evidence>
<gene>
    <name evidence="1" type="ORF">AVEN_141722_1</name>
</gene>
<sequence>MKRKGRSHGSEVDRLKSVRVQGTVELHVSRHWKHLQEIGACASASIFTRVTGTFCSERRRRNAVTITDSRSVFLSVSVRVQAPSVLFMALMECGRSVSSR</sequence>
<protein>
    <submittedName>
        <fullName evidence="1">Uncharacterized protein</fullName>
    </submittedName>
</protein>
<accession>A0A4Y2W071</accession>
<comment type="caution">
    <text evidence="1">The sequence shown here is derived from an EMBL/GenBank/DDBJ whole genome shotgun (WGS) entry which is preliminary data.</text>
</comment>
<dbReference type="AlphaFoldDB" id="A0A4Y2W071"/>
<organism evidence="1 2">
    <name type="scientific">Araneus ventricosus</name>
    <name type="common">Orbweaver spider</name>
    <name type="synonym">Epeira ventricosa</name>
    <dbReference type="NCBI Taxonomy" id="182803"/>
    <lineage>
        <taxon>Eukaryota</taxon>
        <taxon>Metazoa</taxon>
        <taxon>Ecdysozoa</taxon>
        <taxon>Arthropoda</taxon>
        <taxon>Chelicerata</taxon>
        <taxon>Arachnida</taxon>
        <taxon>Araneae</taxon>
        <taxon>Araneomorphae</taxon>
        <taxon>Entelegynae</taxon>
        <taxon>Araneoidea</taxon>
        <taxon>Araneidae</taxon>
        <taxon>Araneus</taxon>
    </lineage>
</organism>
<keyword evidence="2" id="KW-1185">Reference proteome</keyword>
<evidence type="ECO:0000313" key="1">
    <source>
        <dbReference type="EMBL" id="GBO29407.1"/>
    </source>
</evidence>